<evidence type="ECO:0000259" key="11">
    <source>
        <dbReference type="PROSITE" id="PS50929"/>
    </source>
</evidence>
<evidence type="ECO:0000256" key="8">
    <source>
        <dbReference type="ARBA" id="ARBA00023136"/>
    </source>
</evidence>
<dbReference type="Gene3D" id="1.20.1560.10">
    <property type="entry name" value="ABC transporter type 1, transmembrane domain"/>
    <property type="match status" value="1"/>
</dbReference>
<comment type="caution">
    <text evidence="12">The sequence shown here is derived from an EMBL/GenBank/DDBJ whole genome shotgun (WGS) entry which is preliminary data.</text>
</comment>
<name>A0A2H0TPW2_9BACT</name>
<dbReference type="SMART" id="SM00382">
    <property type="entry name" value="AAA"/>
    <property type="match status" value="1"/>
</dbReference>
<keyword evidence="6" id="KW-0067">ATP-binding</keyword>
<evidence type="ECO:0000256" key="2">
    <source>
        <dbReference type="ARBA" id="ARBA00022448"/>
    </source>
</evidence>
<keyword evidence="4 9" id="KW-0812">Transmembrane</keyword>
<evidence type="ECO:0000256" key="7">
    <source>
        <dbReference type="ARBA" id="ARBA00022989"/>
    </source>
</evidence>
<keyword evidence="2" id="KW-0813">Transport</keyword>
<comment type="subcellular location">
    <subcellularLocation>
        <location evidence="1">Cell membrane</location>
        <topology evidence="1">Multi-pass membrane protein</topology>
    </subcellularLocation>
</comment>
<evidence type="ECO:0000313" key="13">
    <source>
        <dbReference type="Proteomes" id="UP000230154"/>
    </source>
</evidence>
<evidence type="ECO:0000313" key="12">
    <source>
        <dbReference type="EMBL" id="PIR74185.1"/>
    </source>
</evidence>
<feature type="transmembrane region" description="Helical" evidence="9">
    <location>
        <begin position="294"/>
        <end position="313"/>
    </location>
</feature>
<accession>A0A2H0TPW2</accession>
<dbReference type="Pfam" id="PF00005">
    <property type="entry name" value="ABC_tran"/>
    <property type="match status" value="1"/>
</dbReference>
<dbReference type="InterPro" id="IPR036640">
    <property type="entry name" value="ABC1_TM_sf"/>
</dbReference>
<feature type="domain" description="ABC transporter" evidence="10">
    <location>
        <begin position="359"/>
        <end position="593"/>
    </location>
</feature>
<sequence>MIHRYIATIQNAIHLSNRAFGEYKGRIIILVILAFVSGVFEGIGINALIPLFSLIVGAENSATDPISTYIEAGFQLVGVNFSVPYLLIFISLLFIATSVITIAFSYISLKINAEYEAETRTRLLSATLESSWSYLMKQKLGYLEQVLLTDVVRSKNYLSIISMAVMTLVNLAVYSAVAISISPVITLGTFFLGIVLFLAIRPFIRKIREISVAETNIYKELSHQINEAITGMKTIKAMNVQDRVRRVGVSFFEKVKELQIRLFFVNITSTHLMQPVSLLFIVLVFYFFYQSPTFDFAALLVIIYLIKQIFVYIKRLNTIIIGINANYPFLKNVLDYELLAHDQRESDIEGTPFTLNKSITFENTGFAYAGGSSVLSGLNFSIAKGETVGIIGESGAGKTTLVDILLRLLQPTEGRVCIDGTDIQQISLQEYRNSIGYVSQDIFLFHDTIANNISFFDETITQEDIALAAQQANMYNAIMDCPDGFDTVIGDRGIRLSGGQRQRLSIARVLARKPKLLILDEATSALDNESEAKIRQVIDGLKGEITVIIIAHRLSTVLGSDTIVAIDKGTVIEQGSPKQLLADGTSYLSRMHSILGKNV</sequence>
<feature type="domain" description="ABC transmembrane type-1" evidence="11">
    <location>
        <begin position="28"/>
        <end position="325"/>
    </location>
</feature>
<dbReference type="PROSITE" id="PS50893">
    <property type="entry name" value="ABC_TRANSPORTER_2"/>
    <property type="match status" value="1"/>
</dbReference>
<keyword evidence="8 9" id="KW-0472">Membrane</keyword>
<dbReference type="GO" id="GO:0005524">
    <property type="term" value="F:ATP binding"/>
    <property type="evidence" value="ECO:0007669"/>
    <property type="project" value="UniProtKB-KW"/>
</dbReference>
<dbReference type="Proteomes" id="UP000230154">
    <property type="component" value="Unassembled WGS sequence"/>
</dbReference>
<evidence type="ECO:0000256" key="6">
    <source>
        <dbReference type="ARBA" id="ARBA00022840"/>
    </source>
</evidence>
<evidence type="ECO:0008006" key="14">
    <source>
        <dbReference type="Google" id="ProtNLM"/>
    </source>
</evidence>
<dbReference type="EMBL" id="PFCB01000028">
    <property type="protein sequence ID" value="PIR74185.1"/>
    <property type="molecule type" value="Genomic_DNA"/>
</dbReference>
<dbReference type="PROSITE" id="PS00211">
    <property type="entry name" value="ABC_TRANSPORTER_1"/>
    <property type="match status" value="1"/>
</dbReference>
<dbReference type="AlphaFoldDB" id="A0A2H0TPW2"/>
<dbReference type="GO" id="GO:0016887">
    <property type="term" value="F:ATP hydrolysis activity"/>
    <property type="evidence" value="ECO:0007669"/>
    <property type="project" value="InterPro"/>
</dbReference>
<keyword evidence="3" id="KW-1003">Cell membrane</keyword>
<dbReference type="FunFam" id="3.40.50.300:FF:000299">
    <property type="entry name" value="ABC transporter ATP-binding protein/permease"/>
    <property type="match status" value="1"/>
</dbReference>
<feature type="transmembrane region" description="Helical" evidence="9">
    <location>
        <begin position="85"/>
        <end position="107"/>
    </location>
</feature>
<evidence type="ECO:0000256" key="5">
    <source>
        <dbReference type="ARBA" id="ARBA00022741"/>
    </source>
</evidence>
<dbReference type="PANTHER" id="PTHR24221">
    <property type="entry name" value="ATP-BINDING CASSETTE SUB-FAMILY B"/>
    <property type="match status" value="1"/>
</dbReference>
<keyword evidence="5" id="KW-0547">Nucleotide-binding</keyword>
<dbReference type="InterPro" id="IPR003439">
    <property type="entry name" value="ABC_transporter-like_ATP-bd"/>
</dbReference>
<dbReference type="Pfam" id="PF00664">
    <property type="entry name" value="ABC_membrane"/>
    <property type="match status" value="1"/>
</dbReference>
<reference evidence="13" key="1">
    <citation type="submission" date="2017-09" db="EMBL/GenBank/DDBJ databases">
        <title>Depth-based differentiation of microbial function through sediment-hosted aquifers and enrichment of novel symbionts in the deep terrestrial subsurface.</title>
        <authorList>
            <person name="Probst A.J."/>
            <person name="Ladd B."/>
            <person name="Jarett J.K."/>
            <person name="Geller-Mcgrath D.E."/>
            <person name="Sieber C.M.K."/>
            <person name="Emerson J.B."/>
            <person name="Anantharaman K."/>
            <person name="Thomas B.C."/>
            <person name="Malmstrom R."/>
            <person name="Stieglmeier M."/>
            <person name="Klingl A."/>
            <person name="Woyke T."/>
            <person name="Ryan C.M."/>
            <person name="Banfield J.F."/>
        </authorList>
    </citation>
    <scope>NUCLEOTIDE SEQUENCE [LARGE SCALE GENOMIC DNA]</scope>
</reference>
<evidence type="ECO:0000259" key="10">
    <source>
        <dbReference type="PROSITE" id="PS50893"/>
    </source>
</evidence>
<keyword evidence="7 9" id="KW-1133">Transmembrane helix</keyword>
<evidence type="ECO:0000256" key="3">
    <source>
        <dbReference type="ARBA" id="ARBA00022475"/>
    </source>
</evidence>
<proteinExistence type="predicted"/>
<dbReference type="SUPFAM" id="SSF90123">
    <property type="entry name" value="ABC transporter transmembrane region"/>
    <property type="match status" value="1"/>
</dbReference>
<feature type="transmembrane region" description="Helical" evidence="9">
    <location>
        <begin position="262"/>
        <end position="288"/>
    </location>
</feature>
<evidence type="ECO:0000256" key="9">
    <source>
        <dbReference type="SAM" id="Phobius"/>
    </source>
</evidence>
<dbReference type="InterPro" id="IPR003593">
    <property type="entry name" value="AAA+_ATPase"/>
</dbReference>
<dbReference type="Gene3D" id="3.40.50.300">
    <property type="entry name" value="P-loop containing nucleotide triphosphate hydrolases"/>
    <property type="match status" value="1"/>
</dbReference>
<dbReference type="PANTHER" id="PTHR24221:SF654">
    <property type="entry name" value="ATP-BINDING CASSETTE SUB-FAMILY B MEMBER 6"/>
    <property type="match status" value="1"/>
</dbReference>
<dbReference type="InterPro" id="IPR027417">
    <property type="entry name" value="P-loop_NTPase"/>
</dbReference>
<dbReference type="GO" id="GO:0005886">
    <property type="term" value="C:plasma membrane"/>
    <property type="evidence" value="ECO:0007669"/>
    <property type="project" value="UniProtKB-SubCell"/>
</dbReference>
<dbReference type="GO" id="GO:0140359">
    <property type="term" value="F:ABC-type transporter activity"/>
    <property type="evidence" value="ECO:0007669"/>
    <property type="project" value="InterPro"/>
</dbReference>
<protein>
    <recommendedName>
        <fullName evidence="14">ABC transporter ATP-binding protein</fullName>
    </recommendedName>
</protein>
<organism evidence="12 13">
    <name type="scientific">Candidatus Magasanikbacteria bacterium CG10_big_fil_rev_8_21_14_0_10_47_10</name>
    <dbReference type="NCBI Taxonomy" id="1974652"/>
    <lineage>
        <taxon>Bacteria</taxon>
        <taxon>Candidatus Magasanikiibacteriota</taxon>
    </lineage>
</organism>
<dbReference type="InterPro" id="IPR011527">
    <property type="entry name" value="ABC1_TM_dom"/>
</dbReference>
<dbReference type="InterPro" id="IPR017871">
    <property type="entry name" value="ABC_transporter-like_CS"/>
</dbReference>
<feature type="transmembrane region" description="Helical" evidence="9">
    <location>
        <begin position="27"/>
        <end position="49"/>
    </location>
</feature>
<feature type="transmembrane region" description="Helical" evidence="9">
    <location>
        <begin position="157"/>
        <end position="175"/>
    </location>
</feature>
<evidence type="ECO:0000256" key="4">
    <source>
        <dbReference type="ARBA" id="ARBA00022692"/>
    </source>
</evidence>
<dbReference type="PROSITE" id="PS50929">
    <property type="entry name" value="ABC_TM1F"/>
    <property type="match status" value="1"/>
</dbReference>
<feature type="transmembrane region" description="Helical" evidence="9">
    <location>
        <begin position="181"/>
        <end position="200"/>
    </location>
</feature>
<evidence type="ECO:0000256" key="1">
    <source>
        <dbReference type="ARBA" id="ARBA00004651"/>
    </source>
</evidence>
<dbReference type="SUPFAM" id="SSF52540">
    <property type="entry name" value="P-loop containing nucleoside triphosphate hydrolases"/>
    <property type="match status" value="1"/>
</dbReference>
<gene>
    <name evidence="12" type="ORF">COU35_03955</name>
</gene>
<dbReference type="InterPro" id="IPR039421">
    <property type="entry name" value="Type_1_exporter"/>
</dbReference>